<dbReference type="PANTHER" id="PTHR30627:SF1">
    <property type="entry name" value="PEPTIDOGLYCAN D,D-TRANSPEPTIDASE FTSI"/>
    <property type="match status" value="1"/>
</dbReference>
<dbReference type="PANTHER" id="PTHR30627">
    <property type="entry name" value="PEPTIDOGLYCAN D,D-TRANSPEPTIDASE"/>
    <property type="match status" value="1"/>
</dbReference>
<evidence type="ECO:0000313" key="7">
    <source>
        <dbReference type="Proteomes" id="UP000176923"/>
    </source>
</evidence>
<reference evidence="6 7" key="1">
    <citation type="journal article" date="2016" name="Nat. Commun.">
        <title>Thousands of microbial genomes shed light on interconnected biogeochemical processes in an aquifer system.</title>
        <authorList>
            <person name="Anantharaman K."/>
            <person name="Brown C.T."/>
            <person name="Hug L.A."/>
            <person name="Sharon I."/>
            <person name="Castelle C.J."/>
            <person name="Probst A.J."/>
            <person name="Thomas B.C."/>
            <person name="Singh A."/>
            <person name="Wilkins M.J."/>
            <person name="Karaoz U."/>
            <person name="Brodie E.L."/>
            <person name="Williams K.H."/>
            <person name="Hubbard S.S."/>
            <person name="Banfield J.F."/>
        </authorList>
    </citation>
    <scope>NUCLEOTIDE SEQUENCE [LARGE SCALE GENOMIC DNA]</scope>
</reference>
<keyword evidence="3" id="KW-1133">Transmembrane helix</keyword>
<sequence length="562" mass="61637">MHKRIYVVFIVFVLGFMAVIARLFYWQILSFDRLKGIADDQTVHASSIYAKRGRIFSSDGAAIVMNRKGYMVFVEKDKIKNQTDLIKSLSGVLTIPESTLSGKLSNSLSNWTPLVNKISEDKIKKLESSTIPGLGFLEESNRYYPEGSMAANIIGFVGKNSKGLDQGYFGLEGFYDEQLRGRDGMIKQEKDAIGNPILLEKMSELPSEDGRDLYLTIDKTVQYIAEAKLKESIEEYQAKGGTVTIMEPQTGAILGMVSYPSYDPTDYGNYPAEFYINSVVGSSYEPGSTFKVLVMAAAINEGVLTPDTTYNEDGPVNIGGYTIRTWNNQYNGPYTSMTDVLVHSSNVGMVFAQSKLGGEKLLSYIKNLGFGENTDIDLQDESSPAIRSGREWRQIDFATASFGQGIAVTPLQMVRAVASIANGGKLVKPYLVKKIKLSNGREIEMKPTVIRTVFKKETATKIAQIMVHAVDDGEAHRLKPAGFNIAGKTGTAQIPIAGHYDPTKTIASFVGFAPVDNPKFIMLVTINEPSTSQWGSETAAPTFFNIAKELFSYYGISPSSGG</sequence>
<protein>
    <recommendedName>
        <fullName evidence="8">Penicillin-binding protein transpeptidase domain-containing protein</fullName>
    </recommendedName>
</protein>
<dbReference type="GO" id="GO:0071555">
    <property type="term" value="P:cell wall organization"/>
    <property type="evidence" value="ECO:0007669"/>
    <property type="project" value="TreeGrafter"/>
</dbReference>
<dbReference type="GO" id="GO:0005886">
    <property type="term" value="C:plasma membrane"/>
    <property type="evidence" value="ECO:0007669"/>
    <property type="project" value="TreeGrafter"/>
</dbReference>
<keyword evidence="3" id="KW-0812">Transmembrane</keyword>
<dbReference type="Gene3D" id="3.30.450.330">
    <property type="match status" value="1"/>
</dbReference>
<keyword evidence="2 3" id="KW-0472">Membrane</keyword>
<dbReference type="InterPro" id="IPR001460">
    <property type="entry name" value="PCN-bd_Tpept"/>
</dbReference>
<dbReference type="GO" id="GO:0008658">
    <property type="term" value="F:penicillin binding"/>
    <property type="evidence" value="ECO:0007669"/>
    <property type="project" value="InterPro"/>
</dbReference>
<dbReference type="SUPFAM" id="SSF56601">
    <property type="entry name" value="beta-lactamase/transpeptidase-like"/>
    <property type="match status" value="1"/>
</dbReference>
<evidence type="ECO:0000256" key="3">
    <source>
        <dbReference type="SAM" id="Phobius"/>
    </source>
</evidence>
<evidence type="ECO:0000259" key="5">
    <source>
        <dbReference type="Pfam" id="PF03717"/>
    </source>
</evidence>
<evidence type="ECO:0000313" key="6">
    <source>
        <dbReference type="EMBL" id="OGG16265.1"/>
    </source>
</evidence>
<dbReference type="Proteomes" id="UP000176923">
    <property type="component" value="Unassembled WGS sequence"/>
</dbReference>
<evidence type="ECO:0000256" key="2">
    <source>
        <dbReference type="ARBA" id="ARBA00023136"/>
    </source>
</evidence>
<dbReference type="EMBL" id="MFJL01000014">
    <property type="protein sequence ID" value="OGG16265.1"/>
    <property type="molecule type" value="Genomic_DNA"/>
</dbReference>
<organism evidence="6 7">
    <name type="scientific">Candidatus Gottesmanbacteria bacterium RIFCSPHIGHO2_02_FULL_39_11</name>
    <dbReference type="NCBI Taxonomy" id="1798382"/>
    <lineage>
        <taxon>Bacteria</taxon>
        <taxon>Candidatus Gottesmaniibacteriota</taxon>
    </lineage>
</organism>
<dbReference type="Gene3D" id="3.40.710.10">
    <property type="entry name" value="DD-peptidase/beta-lactamase superfamily"/>
    <property type="match status" value="1"/>
</dbReference>
<dbReference type="Pfam" id="PF00905">
    <property type="entry name" value="Transpeptidase"/>
    <property type="match status" value="1"/>
</dbReference>
<comment type="subcellular location">
    <subcellularLocation>
        <location evidence="1">Membrane</location>
    </subcellularLocation>
</comment>
<comment type="caution">
    <text evidence="6">The sequence shown here is derived from an EMBL/GenBank/DDBJ whole genome shotgun (WGS) entry which is preliminary data.</text>
</comment>
<feature type="domain" description="Penicillin-binding protein transpeptidase" evidence="4">
    <location>
        <begin position="241"/>
        <end position="546"/>
    </location>
</feature>
<feature type="transmembrane region" description="Helical" evidence="3">
    <location>
        <begin position="6"/>
        <end position="25"/>
    </location>
</feature>
<dbReference type="Gene3D" id="3.90.1310.10">
    <property type="entry name" value="Penicillin-binding protein 2a (Domain 2)"/>
    <property type="match status" value="1"/>
</dbReference>
<evidence type="ECO:0000256" key="1">
    <source>
        <dbReference type="ARBA" id="ARBA00004370"/>
    </source>
</evidence>
<dbReference type="InterPro" id="IPR050515">
    <property type="entry name" value="Beta-lactam/transpept"/>
</dbReference>
<dbReference type="InterPro" id="IPR012338">
    <property type="entry name" value="Beta-lactam/transpept-like"/>
</dbReference>
<evidence type="ECO:0008006" key="8">
    <source>
        <dbReference type="Google" id="ProtNLM"/>
    </source>
</evidence>
<dbReference type="STRING" id="1798382.A3D77_02285"/>
<accession>A0A1F5ZVB1</accession>
<proteinExistence type="predicted"/>
<dbReference type="InterPro" id="IPR036138">
    <property type="entry name" value="PBP_dimer_sf"/>
</dbReference>
<feature type="domain" description="Penicillin-binding protein dimerisation" evidence="5">
    <location>
        <begin position="48"/>
        <end position="197"/>
    </location>
</feature>
<dbReference type="InterPro" id="IPR005311">
    <property type="entry name" value="PBP_dimer"/>
</dbReference>
<gene>
    <name evidence="6" type="ORF">A3D77_02285</name>
</gene>
<dbReference type="SUPFAM" id="SSF56519">
    <property type="entry name" value="Penicillin binding protein dimerisation domain"/>
    <property type="match status" value="1"/>
</dbReference>
<dbReference type="AlphaFoldDB" id="A0A1F5ZVB1"/>
<dbReference type="Pfam" id="PF03717">
    <property type="entry name" value="PBP_dimer"/>
    <property type="match status" value="1"/>
</dbReference>
<name>A0A1F5ZVB1_9BACT</name>
<evidence type="ECO:0000259" key="4">
    <source>
        <dbReference type="Pfam" id="PF00905"/>
    </source>
</evidence>